<reference evidence="2 3" key="1">
    <citation type="submission" date="2024-04" db="EMBL/GenBank/DDBJ databases">
        <authorList>
            <person name="Fracassetti M."/>
        </authorList>
    </citation>
    <scope>NUCLEOTIDE SEQUENCE [LARGE SCALE GENOMIC DNA]</scope>
</reference>
<feature type="region of interest" description="Disordered" evidence="1">
    <location>
        <begin position="90"/>
        <end position="109"/>
    </location>
</feature>
<protein>
    <submittedName>
        <fullName evidence="2">Uncharacterized protein</fullName>
    </submittedName>
</protein>
<accession>A0AAV2G054</accession>
<organism evidence="2 3">
    <name type="scientific">Linum trigynum</name>
    <dbReference type="NCBI Taxonomy" id="586398"/>
    <lineage>
        <taxon>Eukaryota</taxon>
        <taxon>Viridiplantae</taxon>
        <taxon>Streptophyta</taxon>
        <taxon>Embryophyta</taxon>
        <taxon>Tracheophyta</taxon>
        <taxon>Spermatophyta</taxon>
        <taxon>Magnoliopsida</taxon>
        <taxon>eudicotyledons</taxon>
        <taxon>Gunneridae</taxon>
        <taxon>Pentapetalae</taxon>
        <taxon>rosids</taxon>
        <taxon>fabids</taxon>
        <taxon>Malpighiales</taxon>
        <taxon>Linaceae</taxon>
        <taxon>Linum</taxon>
    </lineage>
</organism>
<dbReference type="Proteomes" id="UP001497516">
    <property type="component" value="Chromosome 7"/>
</dbReference>
<evidence type="ECO:0000313" key="2">
    <source>
        <dbReference type="EMBL" id="CAL1403614.1"/>
    </source>
</evidence>
<evidence type="ECO:0000256" key="1">
    <source>
        <dbReference type="SAM" id="MobiDB-lite"/>
    </source>
</evidence>
<proteinExistence type="predicted"/>
<name>A0AAV2G054_9ROSI</name>
<sequence length="109" mass="12228">MALKSNDDGGPEAPSPAIVDTVAEIMRLSRSLPPRPSIDEVEAAVVVVKSIQNEEQAKLEEISKHQRPPDVPEELFALLQQVRRTVSGYHCREQSREAARLEETRTFNH</sequence>
<gene>
    <name evidence="2" type="ORF">LTRI10_LOCUS43531</name>
</gene>
<dbReference type="EMBL" id="OZ034820">
    <property type="protein sequence ID" value="CAL1403614.1"/>
    <property type="molecule type" value="Genomic_DNA"/>
</dbReference>
<evidence type="ECO:0000313" key="3">
    <source>
        <dbReference type="Proteomes" id="UP001497516"/>
    </source>
</evidence>
<keyword evidence="3" id="KW-1185">Reference proteome</keyword>
<dbReference type="AlphaFoldDB" id="A0AAV2G054"/>